<dbReference type="GO" id="GO:0003700">
    <property type="term" value="F:DNA-binding transcription factor activity"/>
    <property type="evidence" value="ECO:0007669"/>
    <property type="project" value="InterPro"/>
</dbReference>
<protein>
    <submittedName>
        <fullName evidence="5">Putative transcriptional regulator, GntR family protein</fullName>
    </submittedName>
</protein>
<sequence length="203" mass="22215">MAPNAADDAYQQVKARILTGALDGQLLSEGAVAAELGVSRTPVREAFLRLQVEGLMRLYPKRGALVVPVGPHESREVLEARRVVECASAASALRDPALPGVLEDLLDQQRAAAGTPRFEELDTAFHTAIVDAAGNSLLSGFYRGLRDRQIRLIATAVRSAGDRPEGILEQHEEILRAVRERDALRLEELLQQHLHRVYEGIVS</sequence>
<dbReference type="InterPro" id="IPR011711">
    <property type="entry name" value="GntR_C"/>
</dbReference>
<dbReference type="GO" id="GO:0003677">
    <property type="term" value="F:DNA binding"/>
    <property type="evidence" value="ECO:0007669"/>
    <property type="project" value="UniProtKB-KW"/>
</dbReference>
<reference evidence="5 6" key="1">
    <citation type="submission" date="2019-06" db="EMBL/GenBank/DDBJ databases">
        <title>Whole genome shotgun sequence of Kocuria varians NBRC 15358.</title>
        <authorList>
            <person name="Hosoyama A."/>
            <person name="Uohara A."/>
            <person name="Ohji S."/>
            <person name="Ichikawa N."/>
        </authorList>
    </citation>
    <scope>NUCLEOTIDE SEQUENCE [LARGE SCALE GENOMIC DNA]</scope>
    <source>
        <strain evidence="5 6">NBRC 15358</strain>
    </source>
</reference>
<evidence type="ECO:0000313" key="6">
    <source>
        <dbReference type="Proteomes" id="UP000315730"/>
    </source>
</evidence>
<evidence type="ECO:0000313" key="5">
    <source>
        <dbReference type="EMBL" id="GED00013.1"/>
    </source>
</evidence>
<keyword evidence="6" id="KW-1185">Reference proteome</keyword>
<dbReference type="RefSeq" id="WP_141270258.1">
    <property type="nucleotide sequence ID" value="NZ_BJNW01000021.1"/>
</dbReference>
<dbReference type="PROSITE" id="PS50949">
    <property type="entry name" value="HTH_GNTR"/>
    <property type="match status" value="1"/>
</dbReference>
<dbReference type="Gene3D" id="1.10.10.10">
    <property type="entry name" value="Winged helix-like DNA-binding domain superfamily/Winged helix DNA-binding domain"/>
    <property type="match status" value="1"/>
</dbReference>
<accession>A0A4Y4D6R5</accession>
<dbReference type="Gene3D" id="1.20.120.530">
    <property type="entry name" value="GntR ligand-binding domain-like"/>
    <property type="match status" value="1"/>
</dbReference>
<feature type="domain" description="HTH gntR-type" evidence="4">
    <location>
        <begin position="3"/>
        <end position="69"/>
    </location>
</feature>
<dbReference type="AlphaFoldDB" id="A0A4Y4D6R5"/>
<organism evidence="5 6">
    <name type="scientific">Kocuria varians</name>
    <name type="common">Micrococcus varians</name>
    <dbReference type="NCBI Taxonomy" id="1272"/>
    <lineage>
        <taxon>Bacteria</taxon>
        <taxon>Bacillati</taxon>
        <taxon>Actinomycetota</taxon>
        <taxon>Actinomycetes</taxon>
        <taxon>Micrococcales</taxon>
        <taxon>Micrococcaceae</taxon>
        <taxon>Kocuria</taxon>
    </lineage>
</organism>
<gene>
    <name evidence="5" type="ORF">KVA01_21670</name>
</gene>
<dbReference type="OrthoDB" id="4164516at2"/>
<dbReference type="PRINTS" id="PR00035">
    <property type="entry name" value="HTHGNTR"/>
</dbReference>
<evidence type="ECO:0000259" key="4">
    <source>
        <dbReference type="PROSITE" id="PS50949"/>
    </source>
</evidence>
<dbReference type="SUPFAM" id="SSF48008">
    <property type="entry name" value="GntR ligand-binding domain-like"/>
    <property type="match status" value="1"/>
</dbReference>
<dbReference type="EMBL" id="BJNW01000021">
    <property type="protein sequence ID" value="GED00013.1"/>
    <property type="molecule type" value="Genomic_DNA"/>
</dbReference>
<name>A0A4Y4D6R5_KOCVA</name>
<proteinExistence type="predicted"/>
<keyword evidence="1" id="KW-0805">Transcription regulation</keyword>
<dbReference type="SUPFAM" id="SSF46785">
    <property type="entry name" value="Winged helix' DNA-binding domain"/>
    <property type="match status" value="1"/>
</dbReference>
<dbReference type="Proteomes" id="UP000315730">
    <property type="component" value="Unassembled WGS sequence"/>
</dbReference>
<dbReference type="PANTHER" id="PTHR43537:SF24">
    <property type="entry name" value="GLUCONATE OPERON TRANSCRIPTIONAL REPRESSOR"/>
    <property type="match status" value="1"/>
</dbReference>
<evidence type="ECO:0000256" key="1">
    <source>
        <dbReference type="ARBA" id="ARBA00023015"/>
    </source>
</evidence>
<dbReference type="SMART" id="SM00345">
    <property type="entry name" value="HTH_GNTR"/>
    <property type="match status" value="1"/>
</dbReference>
<dbReference type="InterPro" id="IPR036390">
    <property type="entry name" value="WH_DNA-bd_sf"/>
</dbReference>
<dbReference type="PANTHER" id="PTHR43537">
    <property type="entry name" value="TRANSCRIPTIONAL REGULATOR, GNTR FAMILY"/>
    <property type="match status" value="1"/>
</dbReference>
<dbReference type="SMART" id="SM00895">
    <property type="entry name" value="FCD"/>
    <property type="match status" value="1"/>
</dbReference>
<dbReference type="InterPro" id="IPR008920">
    <property type="entry name" value="TF_FadR/GntR_C"/>
</dbReference>
<comment type="caution">
    <text evidence="5">The sequence shown here is derived from an EMBL/GenBank/DDBJ whole genome shotgun (WGS) entry which is preliminary data.</text>
</comment>
<dbReference type="STRING" id="1272.GCA_900014985_00879"/>
<evidence type="ECO:0000256" key="3">
    <source>
        <dbReference type="ARBA" id="ARBA00023163"/>
    </source>
</evidence>
<keyword evidence="3" id="KW-0804">Transcription</keyword>
<dbReference type="InterPro" id="IPR000524">
    <property type="entry name" value="Tscrpt_reg_HTH_GntR"/>
</dbReference>
<evidence type="ECO:0000256" key="2">
    <source>
        <dbReference type="ARBA" id="ARBA00023125"/>
    </source>
</evidence>
<dbReference type="Pfam" id="PF07729">
    <property type="entry name" value="FCD"/>
    <property type="match status" value="1"/>
</dbReference>
<keyword evidence="2" id="KW-0238">DNA-binding</keyword>
<dbReference type="Pfam" id="PF00392">
    <property type="entry name" value="GntR"/>
    <property type="match status" value="1"/>
</dbReference>
<dbReference type="InterPro" id="IPR036388">
    <property type="entry name" value="WH-like_DNA-bd_sf"/>
</dbReference>